<dbReference type="EMBL" id="CP158568">
    <property type="protein sequence ID" value="XBY46142.1"/>
    <property type="molecule type" value="Genomic_DNA"/>
</dbReference>
<name>A0AAU7XDF2_9HYPH</name>
<dbReference type="AlphaFoldDB" id="A0AAU7XDF2"/>
<evidence type="ECO:0000259" key="6">
    <source>
        <dbReference type="Pfam" id="PF03738"/>
    </source>
</evidence>
<dbReference type="GO" id="GO:0046872">
    <property type="term" value="F:metal ion binding"/>
    <property type="evidence" value="ECO:0007669"/>
    <property type="project" value="UniProtKB-KW"/>
</dbReference>
<evidence type="ECO:0000256" key="4">
    <source>
        <dbReference type="ARBA" id="ARBA00022840"/>
    </source>
</evidence>
<keyword evidence="3" id="KW-0547">Nucleotide-binding</keyword>
<feature type="domain" description="Glutathionylspermidine synthase pre-ATP-grasp-like" evidence="6">
    <location>
        <begin position="15"/>
        <end position="389"/>
    </location>
</feature>
<protein>
    <submittedName>
        <fullName evidence="7">Glutathionylspermidine synthase family protein</fullName>
    </submittedName>
</protein>
<dbReference type="KEGG" id="mflg:ABS361_07910"/>
<keyword evidence="4" id="KW-0067">ATP-binding</keyword>
<evidence type="ECO:0000256" key="1">
    <source>
        <dbReference type="ARBA" id="ARBA00022598"/>
    </source>
</evidence>
<dbReference type="InterPro" id="IPR005494">
    <property type="entry name" value="GSPS_pre-ATP-grasp-like_dom"/>
</dbReference>
<organism evidence="7">
    <name type="scientific">Methyloraptor flagellatus</name>
    <dbReference type="NCBI Taxonomy" id="3162530"/>
    <lineage>
        <taxon>Bacteria</taxon>
        <taxon>Pseudomonadati</taxon>
        <taxon>Pseudomonadota</taxon>
        <taxon>Alphaproteobacteria</taxon>
        <taxon>Hyphomicrobiales</taxon>
        <taxon>Ancalomicrobiaceae</taxon>
        <taxon>Methyloraptor</taxon>
    </lineage>
</organism>
<evidence type="ECO:0000256" key="3">
    <source>
        <dbReference type="ARBA" id="ARBA00022741"/>
    </source>
</evidence>
<evidence type="ECO:0000313" key="7">
    <source>
        <dbReference type="EMBL" id="XBY46142.1"/>
    </source>
</evidence>
<accession>A0AAU7XDF2</accession>
<dbReference type="RefSeq" id="WP_407051240.1">
    <property type="nucleotide sequence ID" value="NZ_CP158568.1"/>
</dbReference>
<dbReference type="Pfam" id="PF03738">
    <property type="entry name" value="GSP_synth"/>
    <property type="match status" value="1"/>
</dbReference>
<keyword evidence="2" id="KW-0479">Metal-binding</keyword>
<dbReference type="SUPFAM" id="SSF56059">
    <property type="entry name" value="Glutathione synthetase ATP-binding domain-like"/>
    <property type="match status" value="1"/>
</dbReference>
<dbReference type="Gene3D" id="3.30.1490.330">
    <property type="match status" value="1"/>
</dbReference>
<sequence length="391" mass="43447">MKRIRSRPRANLDVRAAELGFGLITIDGAPYWDESAYYAFTLDQIEQDLEAPSAELAEMALALVSLVVRDERRLARLGVPEHAWDLVRESWSRTDPSLYGRFDLAYDGQGPAKLLEYNADTPTALYEAAVFQWFWKEDLLAAGQLAPGTDQFNSIHEKLVARFAAIAGGRFLHLTAMADSDEDRLLVDYLADCARQAGMATHFVALGAIGLETGAAPFIPRFVDDERRQIDLLFKLYPWEWVFADSFGQAEPMRHVGFIEPAWKAILSNKGILPMLWDMEPGHPNLLPAFFEDDPRAGELGRSYARKPLHSREGANVTLYDGSRIVDREGGTYGAEGFIRQALAPIPNFDGNFATIGSWIVGDEACGIGIREDATPITKNTSRFVPHVIVG</sequence>
<evidence type="ECO:0000256" key="2">
    <source>
        <dbReference type="ARBA" id="ARBA00022723"/>
    </source>
</evidence>
<keyword evidence="1" id="KW-0436">Ligase</keyword>
<dbReference type="InterPro" id="IPR016185">
    <property type="entry name" value="PreATP-grasp_dom_sf"/>
</dbReference>
<gene>
    <name evidence="7" type="ORF">ABS361_07910</name>
</gene>
<proteinExistence type="predicted"/>
<evidence type="ECO:0000256" key="5">
    <source>
        <dbReference type="ARBA" id="ARBA00022842"/>
    </source>
</evidence>
<dbReference type="GO" id="GO:0005524">
    <property type="term" value="F:ATP binding"/>
    <property type="evidence" value="ECO:0007669"/>
    <property type="project" value="UniProtKB-KW"/>
</dbReference>
<dbReference type="SUPFAM" id="SSF52440">
    <property type="entry name" value="PreATP-grasp domain"/>
    <property type="match status" value="1"/>
</dbReference>
<reference evidence="7" key="1">
    <citation type="submission" date="2024-06" db="EMBL/GenBank/DDBJ databases">
        <title>Methylostella associata gen. nov., sp. nov., a novel Ancalomicrobiaceae-affiliated facultatively methylotrophic bacteria that feed on methanotrophs of the genus Methylococcus.</title>
        <authorList>
            <person name="Saltykova V."/>
            <person name="Danilova O.V."/>
            <person name="Oshkin I.Y."/>
            <person name="Belova S.E."/>
            <person name="Pimenov N.V."/>
            <person name="Dedysh S.N."/>
        </authorList>
    </citation>
    <scope>NUCLEOTIDE SEQUENCE</scope>
    <source>
        <strain evidence="7">S20</strain>
    </source>
</reference>
<dbReference type="GO" id="GO:0016874">
    <property type="term" value="F:ligase activity"/>
    <property type="evidence" value="ECO:0007669"/>
    <property type="project" value="UniProtKB-KW"/>
</dbReference>
<keyword evidence="5" id="KW-0460">Magnesium</keyword>